<feature type="signal peptide" evidence="7">
    <location>
        <begin position="1"/>
        <end position="27"/>
    </location>
</feature>
<dbReference type="GO" id="GO:0046677">
    <property type="term" value="P:response to antibiotic"/>
    <property type="evidence" value="ECO:0007669"/>
    <property type="project" value="UniProtKB-UniRule"/>
</dbReference>
<evidence type="ECO:0000256" key="7">
    <source>
        <dbReference type="SAM" id="SignalP"/>
    </source>
</evidence>
<dbReference type="PANTHER" id="PTHR35333">
    <property type="entry name" value="BETA-LACTAMASE"/>
    <property type="match status" value="1"/>
</dbReference>
<dbReference type="EMBL" id="BMLP01000005">
    <property type="protein sequence ID" value="GGO34270.1"/>
    <property type="molecule type" value="Genomic_DNA"/>
</dbReference>
<protein>
    <recommendedName>
        <fullName evidence="3 6">Beta-lactamase</fullName>
        <ecNumber evidence="3 6">3.5.2.6</ecNumber>
    </recommendedName>
</protein>
<dbReference type="Proteomes" id="UP000598196">
    <property type="component" value="Unassembled WGS sequence"/>
</dbReference>
<dbReference type="NCBIfam" id="NF033103">
    <property type="entry name" value="bla_class_A"/>
    <property type="match status" value="1"/>
</dbReference>
<evidence type="ECO:0000256" key="4">
    <source>
        <dbReference type="ARBA" id="ARBA00022801"/>
    </source>
</evidence>
<dbReference type="InterPro" id="IPR045155">
    <property type="entry name" value="Beta-lactam_cat"/>
</dbReference>
<dbReference type="InterPro" id="IPR012338">
    <property type="entry name" value="Beta-lactam/transpept-like"/>
</dbReference>
<dbReference type="EC" id="3.5.2.6" evidence="3 6"/>
<evidence type="ECO:0000313" key="9">
    <source>
        <dbReference type="EMBL" id="GGO34270.1"/>
    </source>
</evidence>
<dbReference type="InterPro" id="IPR023650">
    <property type="entry name" value="Beta-lactam_class-A_AS"/>
</dbReference>
<evidence type="ECO:0000256" key="2">
    <source>
        <dbReference type="ARBA" id="ARBA00009009"/>
    </source>
</evidence>
<dbReference type="OrthoDB" id="9784149at2"/>
<evidence type="ECO:0000256" key="3">
    <source>
        <dbReference type="ARBA" id="ARBA00012865"/>
    </source>
</evidence>
<dbReference type="PROSITE" id="PS00146">
    <property type="entry name" value="BETA_LACTAMASE_A"/>
    <property type="match status" value="1"/>
</dbReference>
<name>A0A917YN28_9RHOB</name>
<dbReference type="Pfam" id="PF13354">
    <property type="entry name" value="Beta-lactamase2"/>
    <property type="match status" value="1"/>
</dbReference>
<accession>A0A917YN28</accession>
<evidence type="ECO:0000256" key="5">
    <source>
        <dbReference type="ARBA" id="ARBA00023251"/>
    </source>
</evidence>
<evidence type="ECO:0000259" key="8">
    <source>
        <dbReference type="Pfam" id="PF13354"/>
    </source>
</evidence>
<keyword evidence="10" id="KW-1185">Reference proteome</keyword>
<dbReference type="Gene3D" id="3.40.710.10">
    <property type="entry name" value="DD-peptidase/beta-lactamase superfamily"/>
    <property type="match status" value="1"/>
</dbReference>
<comment type="similarity">
    <text evidence="2 6">Belongs to the class-A beta-lactamase family.</text>
</comment>
<dbReference type="PANTHER" id="PTHR35333:SF3">
    <property type="entry name" value="BETA-LACTAMASE-TYPE TRANSPEPTIDASE FOLD CONTAINING PROTEIN"/>
    <property type="match status" value="1"/>
</dbReference>
<dbReference type="GO" id="GO:0030655">
    <property type="term" value="P:beta-lactam antibiotic catabolic process"/>
    <property type="evidence" value="ECO:0007669"/>
    <property type="project" value="InterPro"/>
</dbReference>
<keyword evidence="5 6" id="KW-0046">Antibiotic resistance</keyword>
<dbReference type="InterPro" id="IPR000871">
    <property type="entry name" value="Beta-lactam_class-A"/>
</dbReference>
<feature type="domain" description="Beta-lactamase class A catalytic" evidence="8">
    <location>
        <begin position="51"/>
        <end position="265"/>
    </location>
</feature>
<dbReference type="SUPFAM" id="SSF56601">
    <property type="entry name" value="beta-lactamase/transpeptidase-like"/>
    <property type="match status" value="1"/>
</dbReference>
<dbReference type="AlphaFoldDB" id="A0A917YN28"/>
<proteinExistence type="inferred from homology"/>
<evidence type="ECO:0000313" key="10">
    <source>
        <dbReference type="Proteomes" id="UP000598196"/>
    </source>
</evidence>
<keyword evidence="7" id="KW-0732">Signal</keyword>
<comment type="caution">
    <text evidence="9">The sequence shown here is derived from an EMBL/GenBank/DDBJ whole genome shotgun (WGS) entry which is preliminary data.</text>
</comment>
<dbReference type="PRINTS" id="PR00118">
    <property type="entry name" value="BLACTAMASEA"/>
</dbReference>
<reference evidence="9 10" key="1">
    <citation type="journal article" date="2014" name="Int. J. Syst. Evol. Microbiol.">
        <title>Complete genome sequence of Corynebacterium casei LMG S-19264T (=DSM 44701T), isolated from a smear-ripened cheese.</title>
        <authorList>
            <consortium name="US DOE Joint Genome Institute (JGI-PGF)"/>
            <person name="Walter F."/>
            <person name="Albersmeier A."/>
            <person name="Kalinowski J."/>
            <person name="Ruckert C."/>
        </authorList>
    </citation>
    <scope>NUCLEOTIDE SEQUENCE [LARGE SCALE GENOMIC DNA]</scope>
    <source>
        <strain evidence="9 10">CGMCC 1.7029</strain>
    </source>
</reference>
<keyword evidence="4 6" id="KW-0378">Hydrolase</keyword>
<gene>
    <name evidence="9" type="primary">bla</name>
    <name evidence="9" type="ORF">GCM10010991_24800</name>
</gene>
<comment type="catalytic activity">
    <reaction evidence="1 6">
        <text>a beta-lactam + H2O = a substituted beta-amino acid</text>
        <dbReference type="Rhea" id="RHEA:20401"/>
        <dbReference type="ChEBI" id="CHEBI:15377"/>
        <dbReference type="ChEBI" id="CHEBI:35627"/>
        <dbReference type="ChEBI" id="CHEBI:140347"/>
        <dbReference type="EC" id="3.5.2.6"/>
    </reaction>
</comment>
<evidence type="ECO:0000256" key="6">
    <source>
        <dbReference type="RuleBase" id="RU361140"/>
    </source>
</evidence>
<organism evidence="9 10">
    <name type="scientific">Gemmobacter aquaticus</name>
    <dbReference type="NCBI Taxonomy" id="490185"/>
    <lineage>
        <taxon>Bacteria</taxon>
        <taxon>Pseudomonadati</taxon>
        <taxon>Pseudomonadota</taxon>
        <taxon>Alphaproteobacteria</taxon>
        <taxon>Rhodobacterales</taxon>
        <taxon>Paracoccaceae</taxon>
        <taxon>Gemmobacter</taxon>
    </lineage>
</organism>
<evidence type="ECO:0000256" key="1">
    <source>
        <dbReference type="ARBA" id="ARBA00001526"/>
    </source>
</evidence>
<feature type="chain" id="PRO_5037126896" description="Beta-lactamase" evidence="7">
    <location>
        <begin position="28"/>
        <end position="293"/>
    </location>
</feature>
<dbReference type="GO" id="GO:0008800">
    <property type="term" value="F:beta-lactamase activity"/>
    <property type="evidence" value="ECO:0007669"/>
    <property type="project" value="UniProtKB-UniRule"/>
</dbReference>
<sequence length="293" mass="31060">MRFTQPALSRCAAGLLLSMSFALNAQAETALGALEQTVSAVEAQLSGRVGIVVGQAGQDALWSWRGDERFVMTSTFKVPLCGAVLTAADQGQLDLAQEIEIKPSDLIPHAPVTEQHLDAPMAIADLCMATIDMSDNTAANLLIKALGGPEAVTDVFRSLGDSESRLDRYEPELNLAAEGDLRDTTTPLAMAHTLETLLIEDFLSANSRALLGEWMGKGGVTATLLRDKLPEGWTVYDKSGGGSDSRSLIAVASTAGEAPWVISIYLADMEHDFATRNSALQSIAAAVAEVIEN</sequence>